<organism evidence="1 2">
    <name type="scientific">Trifolium medium</name>
    <dbReference type="NCBI Taxonomy" id="97028"/>
    <lineage>
        <taxon>Eukaryota</taxon>
        <taxon>Viridiplantae</taxon>
        <taxon>Streptophyta</taxon>
        <taxon>Embryophyta</taxon>
        <taxon>Tracheophyta</taxon>
        <taxon>Spermatophyta</taxon>
        <taxon>Magnoliopsida</taxon>
        <taxon>eudicotyledons</taxon>
        <taxon>Gunneridae</taxon>
        <taxon>Pentapetalae</taxon>
        <taxon>rosids</taxon>
        <taxon>fabids</taxon>
        <taxon>Fabales</taxon>
        <taxon>Fabaceae</taxon>
        <taxon>Papilionoideae</taxon>
        <taxon>50 kb inversion clade</taxon>
        <taxon>NPAAA clade</taxon>
        <taxon>Hologalegina</taxon>
        <taxon>IRL clade</taxon>
        <taxon>Trifolieae</taxon>
        <taxon>Trifolium</taxon>
    </lineage>
</organism>
<accession>A0A392RMJ1</accession>
<reference evidence="1 2" key="1">
    <citation type="journal article" date="2018" name="Front. Plant Sci.">
        <title>Red Clover (Trifolium pratense) and Zigzag Clover (T. medium) - A Picture of Genomic Similarities and Differences.</title>
        <authorList>
            <person name="Dluhosova J."/>
            <person name="Istvanek J."/>
            <person name="Nedelnik J."/>
            <person name="Repkova J."/>
        </authorList>
    </citation>
    <scope>NUCLEOTIDE SEQUENCE [LARGE SCALE GENOMIC DNA]</scope>
    <source>
        <strain evidence="2">cv. 10/8</strain>
        <tissue evidence="1">Leaf</tissue>
    </source>
</reference>
<name>A0A392RMJ1_9FABA</name>
<sequence>VKEDMKMYSTNLSILLEEKTAVMQALEALQSVKGSMPEVVVALKKRKRELEFDIGTDMFKLINRNRLLGVMIKYQRDILTRLDEADEALRATEEKLAAMQAITDRARVAARRC</sequence>
<dbReference type="AlphaFoldDB" id="A0A392RMJ1"/>
<dbReference type="Proteomes" id="UP000265520">
    <property type="component" value="Unassembled WGS sequence"/>
</dbReference>
<evidence type="ECO:0000313" key="2">
    <source>
        <dbReference type="Proteomes" id="UP000265520"/>
    </source>
</evidence>
<evidence type="ECO:0000313" key="1">
    <source>
        <dbReference type="EMBL" id="MCI37519.1"/>
    </source>
</evidence>
<feature type="non-terminal residue" evidence="1">
    <location>
        <position position="1"/>
    </location>
</feature>
<comment type="caution">
    <text evidence="1">The sequence shown here is derived from an EMBL/GenBank/DDBJ whole genome shotgun (WGS) entry which is preliminary data.</text>
</comment>
<proteinExistence type="predicted"/>
<keyword evidence="2" id="KW-1185">Reference proteome</keyword>
<protein>
    <submittedName>
        <fullName evidence="1">Uncharacterized protein</fullName>
    </submittedName>
</protein>
<dbReference type="EMBL" id="LXQA010245447">
    <property type="protein sequence ID" value="MCI37519.1"/>
    <property type="molecule type" value="Genomic_DNA"/>
</dbReference>